<evidence type="ECO:0000313" key="1">
    <source>
        <dbReference type="EMBL" id="GIJ73256.1"/>
    </source>
</evidence>
<dbReference type="AlphaFoldDB" id="A0A8J4EG03"/>
<organism evidence="1 2">
    <name type="scientific">Virgisporangium ochraceum</name>
    <dbReference type="NCBI Taxonomy" id="65505"/>
    <lineage>
        <taxon>Bacteria</taxon>
        <taxon>Bacillati</taxon>
        <taxon>Actinomycetota</taxon>
        <taxon>Actinomycetes</taxon>
        <taxon>Micromonosporales</taxon>
        <taxon>Micromonosporaceae</taxon>
        <taxon>Virgisporangium</taxon>
    </lineage>
</organism>
<keyword evidence="2" id="KW-1185">Reference proteome</keyword>
<reference evidence="1" key="1">
    <citation type="submission" date="2021-01" db="EMBL/GenBank/DDBJ databases">
        <title>Whole genome shotgun sequence of Virgisporangium ochraceum NBRC 16418.</title>
        <authorList>
            <person name="Komaki H."/>
            <person name="Tamura T."/>
        </authorList>
    </citation>
    <scope>NUCLEOTIDE SEQUENCE</scope>
    <source>
        <strain evidence="1">NBRC 16418</strain>
    </source>
</reference>
<evidence type="ECO:0000313" key="2">
    <source>
        <dbReference type="Proteomes" id="UP000635606"/>
    </source>
</evidence>
<sequence length="75" mass="8183">MRTAPFAASDFRCRSAGSEYPVVPTSFVRGHCSAVRPEVGSRFTVRLVRVDAAGAVVEEYRPVTVRWTAPDPATD</sequence>
<dbReference type="Proteomes" id="UP000635606">
    <property type="component" value="Unassembled WGS sequence"/>
</dbReference>
<name>A0A8J4EG03_9ACTN</name>
<gene>
    <name evidence="1" type="ORF">Voc01_081730</name>
</gene>
<proteinExistence type="predicted"/>
<accession>A0A8J4EG03</accession>
<comment type="caution">
    <text evidence="1">The sequence shown here is derived from an EMBL/GenBank/DDBJ whole genome shotgun (WGS) entry which is preliminary data.</text>
</comment>
<dbReference type="EMBL" id="BOPH01000112">
    <property type="protein sequence ID" value="GIJ73256.1"/>
    <property type="molecule type" value="Genomic_DNA"/>
</dbReference>
<protein>
    <submittedName>
        <fullName evidence="1">Uncharacterized protein</fullName>
    </submittedName>
</protein>